<dbReference type="eggNOG" id="COG3323">
    <property type="taxonomic scope" value="Bacteria"/>
</dbReference>
<dbReference type="EMBL" id="CP002355">
    <property type="protein sequence ID" value="ADR34543.1"/>
    <property type="molecule type" value="Genomic_DNA"/>
</dbReference>
<dbReference type="PANTHER" id="PTHR41774:SF1">
    <property type="entry name" value="NGG1P INTERACTING FACTOR NIF3"/>
    <property type="match status" value="1"/>
</dbReference>
<keyword evidence="2" id="KW-1185">Reference proteome</keyword>
<accession>E4U1S0</accession>
<dbReference type="PANTHER" id="PTHR41774">
    <property type="match status" value="1"/>
</dbReference>
<dbReference type="InterPro" id="IPR036069">
    <property type="entry name" value="DUF34/NIF3_sf"/>
</dbReference>
<evidence type="ECO:0000313" key="1">
    <source>
        <dbReference type="EMBL" id="ADR34543.1"/>
    </source>
</evidence>
<sequence>MFFHLFVYVPVQDAEKLKQALFNAGAGKYEHYDQCCWEVRGIGQFRPLTGSNPFIGAQNTLEKVEEVKIEMICEDEQIKGVLKALKENHPYEEPAYGVIGIKTLEDF</sequence>
<proteinExistence type="predicted"/>
<organism evidence="1 2">
    <name type="scientific">Sulfuricurvum kujiense (strain ATCC BAA-921 / DSM 16994 / JCM 11577 / YK-1)</name>
    <dbReference type="NCBI Taxonomy" id="709032"/>
    <lineage>
        <taxon>Bacteria</taxon>
        <taxon>Pseudomonadati</taxon>
        <taxon>Campylobacterota</taxon>
        <taxon>Epsilonproteobacteria</taxon>
        <taxon>Campylobacterales</taxon>
        <taxon>Sulfurimonadaceae</taxon>
        <taxon>Sulfuricurvum</taxon>
    </lineage>
</organism>
<name>E4U1S0_SULKY</name>
<gene>
    <name evidence="1" type="ordered locus">Sulku_1883</name>
</gene>
<dbReference type="SUPFAM" id="SSF102705">
    <property type="entry name" value="NIF3 (NGG1p interacting factor 3)-like"/>
    <property type="match status" value="1"/>
</dbReference>
<dbReference type="KEGG" id="sku:Sulku_1883"/>
<dbReference type="Gene3D" id="3.30.70.120">
    <property type="match status" value="1"/>
</dbReference>
<evidence type="ECO:0008006" key="3">
    <source>
        <dbReference type="Google" id="ProtNLM"/>
    </source>
</evidence>
<dbReference type="InterPro" id="IPR015867">
    <property type="entry name" value="N-reg_PII/ATP_PRibTrfase_C"/>
</dbReference>
<reference evidence="1 2" key="1">
    <citation type="journal article" date="2012" name="Stand. Genomic Sci.">
        <title>Complete genome sequence of the sulfur compounds oxidizing chemolithoautotroph Sulfuricurvum kujiense type strain (YK-1(T)).</title>
        <authorList>
            <person name="Han C."/>
            <person name="Kotsyurbenko O."/>
            <person name="Chertkov O."/>
            <person name="Held B."/>
            <person name="Lapidus A."/>
            <person name="Nolan M."/>
            <person name="Lucas S."/>
            <person name="Hammon N."/>
            <person name="Deshpande S."/>
            <person name="Cheng J.F."/>
            <person name="Tapia R."/>
            <person name="Goodwin L.A."/>
            <person name="Pitluck S."/>
            <person name="Liolios K."/>
            <person name="Pagani I."/>
            <person name="Ivanova N."/>
            <person name="Mavromatis K."/>
            <person name="Mikhailova N."/>
            <person name="Pati A."/>
            <person name="Chen A."/>
            <person name="Palaniappan K."/>
            <person name="Land M."/>
            <person name="Hauser L."/>
            <person name="Chang Y.J."/>
            <person name="Jeffries C.D."/>
            <person name="Brambilla E.M."/>
            <person name="Rohde M."/>
            <person name="Spring S."/>
            <person name="Sikorski J."/>
            <person name="Goker M."/>
            <person name="Woyke T."/>
            <person name="Bristow J."/>
            <person name="Eisen J.A."/>
            <person name="Markowitz V."/>
            <person name="Hugenholtz P."/>
            <person name="Kyrpides N.C."/>
            <person name="Klenk H.P."/>
            <person name="Detter J.C."/>
        </authorList>
    </citation>
    <scope>NUCLEOTIDE SEQUENCE [LARGE SCALE GENOMIC DNA]</scope>
    <source>
        <strain evidence="2">ATCC BAA-921 / DSM 16994 / JCM 11577 / YK-1</strain>
    </source>
</reference>
<dbReference type="RefSeq" id="WP_013460740.1">
    <property type="nucleotide sequence ID" value="NC_014762.1"/>
</dbReference>
<dbReference type="OrthoDB" id="9792792at2"/>
<dbReference type="Proteomes" id="UP000008721">
    <property type="component" value="Chromosome"/>
</dbReference>
<evidence type="ECO:0000313" key="2">
    <source>
        <dbReference type="Proteomes" id="UP000008721"/>
    </source>
</evidence>
<dbReference type="HOGENOM" id="CLU_120084_3_0_7"/>
<dbReference type="FunFam" id="3.30.70.120:FF:000006">
    <property type="entry name" value="GTP cyclohydrolase 1 type 2 homolog"/>
    <property type="match status" value="1"/>
</dbReference>
<dbReference type="AlphaFoldDB" id="E4U1S0"/>
<protein>
    <recommendedName>
        <fullName evidence="3">NGG1p interacting factor NIF3</fullName>
    </recommendedName>
</protein>